<feature type="non-terminal residue" evidence="12">
    <location>
        <position position="1"/>
    </location>
</feature>
<keyword evidence="6 10" id="KW-0694">RNA-binding</keyword>
<evidence type="ECO:0000256" key="6">
    <source>
        <dbReference type="ARBA" id="ARBA00022884"/>
    </source>
</evidence>
<evidence type="ECO:0000256" key="3">
    <source>
        <dbReference type="ARBA" id="ARBA00022376"/>
    </source>
</evidence>
<dbReference type="GO" id="GO:0044196">
    <property type="term" value="C:host cell nucleolus"/>
    <property type="evidence" value="ECO:0007669"/>
    <property type="project" value="UniProtKB-SubCell"/>
</dbReference>
<evidence type="ECO:0000256" key="8">
    <source>
        <dbReference type="ARBA" id="ARBA00023159"/>
    </source>
</evidence>
<dbReference type="EMBL" id="KM406315">
    <property type="protein sequence ID" value="AIY27761.1"/>
    <property type="molecule type" value="Genomic_DNA"/>
</dbReference>
<dbReference type="GO" id="GO:0003723">
    <property type="term" value="F:RNA binding"/>
    <property type="evidence" value="ECO:0007669"/>
    <property type="project" value="UniProtKB-KW"/>
</dbReference>
<evidence type="ECO:0000256" key="9">
    <source>
        <dbReference type="ARBA" id="ARBA00023163"/>
    </source>
</evidence>
<feature type="region of interest" description="Disordered" evidence="11">
    <location>
        <begin position="32"/>
        <end position="53"/>
    </location>
</feature>
<dbReference type="PRINTS" id="PR00055">
    <property type="entry name" value="HIVTATDOMAIN"/>
</dbReference>
<organismHost>
    <name type="scientific">Homo sapiens</name>
    <name type="common">Human</name>
    <dbReference type="NCBI Taxonomy" id="9606"/>
</organismHost>
<evidence type="ECO:0000256" key="4">
    <source>
        <dbReference type="ARBA" id="ARBA00022562"/>
    </source>
</evidence>
<organism evidence="12">
    <name type="scientific">Human immunodeficiency virus type 1</name>
    <name type="common">HIV-1</name>
    <dbReference type="NCBI Taxonomy" id="11676"/>
    <lineage>
        <taxon>Viruses</taxon>
        <taxon>Riboviria</taxon>
        <taxon>Pararnavirae</taxon>
        <taxon>Artverviricota</taxon>
        <taxon>Revtraviricetes</taxon>
        <taxon>Ortervirales</taxon>
        <taxon>Retroviridae</taxon>
        <taxon>Orthoretrovirinae</taxon>
        <taxon>Lentivirus</taxon>
        <taxon>Lentivirus humimdef1</taxon>
    </lineage>
</organism>
<comment type="subcellular location">
    <subcellularLocation>
        <location evidence="1 10">Host nucleus</location>
        <location evidence="1 10">Host nucleolus</location>
    </subcellularLocation>
</comment>
<keyword evidence="5" id="KW-0945">Host-virus interaction</keyword>
<evidence type="ECO:0000256" key="1">
    <source>
        <dbReference type="ARBA" id="ARBA00004307"/>
    </source>
</evidence>
<keyword evidence="7 10" id="KW-0805">Transcription regulation</keyword>
<dbReference type="Gene3D" id="4.10.20.10">
    <property type="entry name" value="Tat domain"/>
    <property type="match status" value="1"/>
</dbReference>
<evidence type="ECO:0000256" key="5">
    <source>
        <dbReference type="ARBA" id="ARBA00022581"/>
    </source>
</evidence>
<comment type="similarity">
    <text evidence="2 10">Belongs to the lentiviruses Tat family.</text>
</comment>
<dbReference type="InterPro" id="IPR036963">
    <property type="entry name" value="Tat_dom_sf"/>
</dbReference>
<dbReference type="GO" id="GO:0050434">
    <property type="term" value="P:positive regulation of viral transcription"/>
    <property type="evidence" value="ECO:0007669"/>
    <property type="project" value="InterPro"/>
</dbReference>
<proteinExistence type="inferred from homology"/>
<dbReference type="Pfam" id="PF00539">
    <property type="entry name" value="Tat"/>
    <property type="match status" value="1"/>
</dbReference>
<name>A0A0A1ECW2_HV1</name>
<dbReference type="GO" id="GO:0001070">
    <property type="term" value="F:RNA-binding transcription regulator activity"/>
    <property type="evidence" value="ECO:0007669"/>
    <property type="project" value="InterPro"/>
</dbReference>
<keyword evidence="4 10" id="KW-1048">Host nucleus</keyword>
<evidence type="ECO:0000313" key="12">
    <source>
        <dbReference type="EMBL" id="AIY27761.1"/>
    </source>
</evidence>
<protein>
    <recommendedName>
        <fullName evidence="3 10">Protein Tat</fullName>
    </recommendedName>
</protein>
<evidence type="ECO:0000256" key="10">
    <source>
        <dbReference type="RuleBase" id="RU003311"/>
    </source>
</evidence>
<keyword evidence="9 10" id="KW-0804">Transcription</keyword>
<sequence length="53" mass="6076">EVCINAIVNKCCFHCLFCFSTKGFRLFYGRKKRKTPTKTPPNSEDPPNLISKP</sequence>
<dbReference type="InterPro" id="IPR001831">
    <property type="entry name" value="IV_Tat"/>
</dbReference>
<gene>
    <name evidence="12" type="primary">tat</name>
</gene>
<evidence type="ECO:0000256" key="11">
    <source>
        <dbReference type="SAM" id="MobiDB-lite"/>
    </source>
</evidence>
<accession>A0A0A1ECW2</accession>
<evidence type="ECO:0000256" key="7">
    <source>
        <dbReference type="ARBA" id="ARBA00023015"/>
    </source>
</evidence>
<keyword evidence="8 10" id="KW-0010">Activator</keyword>
<evidence type="ECO:0000256" key="2">
    <source>
        <dbReference type="ARBA" id="ARBA00009398"/>
    </source>
</evidence>
<reference evidence="12" key="1">
    <citation type="submission" date="2014-08" db="EMBL/GenBank/DDBJ databases">
        <title>Molecular Diversity of HIV-1 among the HIV Infected People of North Eastern India.</title>
        <authorList>
            <person name="Sharma A.L."/>
            <person name="Singh T.R."/>
            <person name="Singh L.S."/>
        </authorList>
    </citation>
    <scope>NUCLEOTIDE SEQUENCE</scope>
    <source>
        <strain evidence="12">MU001E</strain>
    </source>
</reference>